<dbReference type="Pfam" id="PF12698">
    <property type="entry name" value="ABC2_membrane_3"/>
    <property type="match status" value="1"/>
</dbReference>
<evidence type="ECO:0000256" key="8">
    <source>
        <dbReference type="SAM" id="Phobius"/>
    </source>
</evidence>
<keyword evidence="7 8" id="KW-0472">Membrane</keyword>
<evidence type="ECO:0000256" key="2">
    <source>
        <dbReference type="ARBA" id="ARBA00007783"/>
    </source>
</evidence>
<evidence type="ECO:0000313" key="10">
    <source>
        <dbReference type="EMBL" id="KXV70074.1"/>
    </source>
</evidence>
<feature type="transmembrane region" description="Helical" evidence="8">
    <location>
        <begin position="228"/>
        <end position="249"/>
    </location>
</feature>
<organism evidence="10 11">
    <name type="scientific">Acetobacter malorum</name>
    <dbReference type="NCBI Taxonomy" id="178901"/>
    <lineage>
        <taxon>Bacteria</taxon>
        <taxon>Pseudomonadati</taxon>
        <taxon>Pseudomonadota</taxon>
        <taxon>Alphaproteobacteria</taxon>
        <taxon>Acetobacterales</taxon>
        <taxon>Acetobacteraceae</taxon>
        <taxon>Acetobacter</taxon>
    </lineage>
</organism>
<protein>
    <submittedName>
        <fullName evidence="10">Antibiotic ABC transporter permease</fullName>
    </submittedName>
</protein>
<evidence type="ECO:0000256" key="3">
    <source>
        <dbReference type="ARBA" id="ARBA00022448"/>
    </source>
</evidence>
<proteinExistence type="inferred from homology"/>
<keyword evidence="6 8" id="KW-1133">Transmembrane helix</keyword>
<keyword evidence="3" id="KW-0813">Transport</keyword>
<comment type="similarity">
    <text evidence="2">Belongs to the ABC-2 integral membrane protein family.</text>
</comment>
<evidence type="ECO:0000256" key="1">
    <source>
        <dbReference type="ARBA" id="ARBA00004651"/>
    </source>
</evidence>
<dbReference type="GO" id="GO:0140359">
    <property type="term" value="F:ABC-type transporter activity"/>
    <property type="evidence" value="ECO:0007669"/>
    <property type="project" value="InterPro"/>
</dbReference>
<evidence type="ECO:0000256" key="7">
    <source>
        <dbReference type="ARBA" id="ARBA00023136"/>
    </source>
</evidence>
<reference evidence="10 11" key="1">
    <citation type="submission" date="2015-06" db="EMBL/GenBank/DDBJ databases">
        <title>Improved classification and identification of acetic acid bacteria using matrix-assisted laser desorption/ionization time-of-flight mass spectrometry; Gluconobacter nephelii and Gluconobacter uchimurae are later heterotypic synonyms of Gluconobacter japonicus and Gluconobacter oxydans, respectively.</title>
        <authorList>
            <person name="Li L."/>
            <person name="Cleenwerck I."/>
            <person name="De Vuyst L."/>
            <person name="Vandamme P."/>
        </authorList>
    </citation>
    <scope>NUCLEOTIDE SEQUENCE [LARGE SCALE GENOMIC DNA]</scope>
    <source>
        <strain evidence="10 11">LMG 1699</strain>
    </source>
</reference>
<dbReference type="InterPro" id="IPR047817">
    <property type="entry name" value="ABC2_TM_bact-type"/>
</dbReference>
<dbReference type="InterPro" id="IPR013525">
    <property type="entry name" value="ABC2_TM"/>
</dbReference>
<evidence type="ECO:0000256" key="6">
    <source>
        <dbReference type="ARBA" id="ARBA00022989"/>
    </source>
</evidence>
<dbReference type="Proteomes" id="UP000075377">
    <property type="component" value="Unassembled WGS sequence"/>
</dbReference>
<feature type="transmembrane region" description="Helical" evidence="8">
    <location>
        <begin position="255"/>
        <end position="279"/>
    </location>
</feature>
<feature type="transmembrane region" description="Helical" evidence="8">
    <location>
        <begin position="286"/>
        <end position="304"/>
    </location>
</feature>
<dbReference type="PANTHER" id="PTHR30294:SF44">
    <property type="entry name" value="MULTIDRUG ABC TRANSPORTER PERMEASE YBHR-RELATED"/>
    <property type="match status" value="1"/>
</dbReference>
<keyword evidence="4" id="KW-1003">Cell membrane</keyword>
<dbReference type="OrthoDB" id="9784671at2"/>
<dbReference type="EMBL" id="LHZX01000249">
    <property type="protein sequence ID" value="KXV70074.1"/>
    <property type="molecule type" value="Genomic_DNA"/>
</dbReference>
<dbReference type="RefSeq" id="WP_061499534.1">
    <property type="nucleotide sequence ID" value="NZ_LHZX01000249.1"/>
</dbReference>
<sequence length="370" mass="40281">MTKLTNYLSQILFLVIKELRVLLKDPSSRALLVTPALMQSLLFGYGATYDLTRATYAVLDQSHGHTATQIFAHLNGTGVFRQTATLSSADQIAAMIDGDKALLVISVPEDFERRLAAGEQAPLQVILDGRNSSTAGLAAAYISSIVSDYNASLGVTSPITVVRRVWFNANLQSRWTLMPALIAGLSMMQTLLLSALSVAREREQGTFDQLLVTPLTPMQILIGKALPSMLIGMTQSTIIFLIILFWFQIPMNGSVGLLYVGLFSFTGASVGIGLSVSALSLSMQQAMLYTFMIVMPMTLLSGLLTPVHNMPEFLQIVTYANPLRFGIDIVRRVYLEGAGLSDVALDFVPLSVIAIITLPLASWLFRNRLS</sequence>
<evidence type="ECO:0000259" key="9">
    <source>
        <dbReference type="PROSITE" id="PS51012"/>
    </source>
</evidence>
<feature type="domain" description="ABC transmembrane type-2" evidence="9">
    <location>
        <begin position="139"/>
        <end position="368"/>
    </location>
</feature>
<dbReference type="PANTHER" id="PTHR30294">
    <property type="entry name" value="MEMBRANE COMPONENT OF ABC TRANSPORTER YHHJ-RELATED"/>
    <property type="match status" value="1"/>
</dbReference>
<feature type="transmembrane region" description="Helical" evidence="8">
    <location>
        <begin position="177"/>
        <end position="199"/>
    </location>
</feature>
<dbReference type="PATRIC" id="fig|178901.14.peg.487"/>
<evidence type="ECO:0000256" key="5">
    <source>
        <dbReference type="ARBA" id="ARBA00022692"/>
    </source>
</evidence>
<dbReference type="AlphaFoldDB" id="A0A149UQE9"/>
<keyword evidence="5 8" id="KW-0812">Transmembrane</keyword>
<comment type="caution">
    <text evidence="10">The sequence shown here is derived from an EMBL/GenBank/DDBJ whole genome shotgun (WGS) entry which is preliminary data.</text>
</comment>
<name>A0A149UQE9_9PROT</name>
<dbReference type="GO" id="GO:0005886">
    <property type="term" value="C:plasma membrane"/>
    <property type="evidence" value="ECO:0007669"/>
    <property type="project" value="UniProtKB-SubCell"/>
</dbReference>
<dbReference type="PROSITE" id="PS51012">
    <property type="entry name" value="ABC_TM2"/>
    <property type="match status" value="1"/>
</dbReference>
<dbReference type="Gene3D" id="3.40.1710.10">
    <property type="entry name" value="abc type-2 transporter like domain"/>
    <property type="match status" value="1"/>
</dbReference>
<evidence type="ECO:0000256" key="4">
    <source>
        <dbReference type="ARBA" id="ARBA00022475"/>
    </source>
</evidence>
<dbReference type="InterPro" id="IPR051449">
    <property type="entry name" value="ABC-2_transporter_component"/>
</dbReference>
<gene>
    <name evidence="10" type="ORF">AD951_03955</name>
</gene>
<comment type="subcellular location">
    <subcellularLocation>
        <location evidence="1">Cell membrane</location>
        <topology evidence="1">Multi-pass membrane protein</topology>
    </subcellularLocation>
</comment>
<evidence type="ECO:0000313" key="11">
    <source>
        <dbReference type="Proteomes" id="UP000075377"/>
    </source>
</evidence>
<accession>A0A149UQE9</accession>
<feature type="transmembrane region" description="Helical" evidence="8">
    <location>
        <begin position="347"/>
        <end position="365"/>
    </location>
</feature>